<feature type="non-terminal residue" evidence="2">
    <location>
        <position position="1"/>
    </location>
</feature>
<protein>
    <submittedName>
        <fullName evidence="2">Uncharacterized protein</fullName>
    </submittedName>
</protein>
<keyword evidence="1" id="KW-1133">Transmembrane helix</keyword>
<reference evidence="2" key="1">
    <citation type="journal article" date="2015" name="Nature">
        <title>Complex archaea that bridge the gap between prokaryotes and eukaryotes.</title>
        <authorList>
            <person name="Spang A."/>
            <person name="Saw J.H."/>
            <person name="Jorgensen S.L."/>
            <person name="Zaremba-Niedzwiedzka K."/>
            <person name="Martijn J."/>
            <person name="Lind A.E."/>
            <person name="van Eijk R."/>
            <person name="Schleper C."/>
            <person name="Guy L."/>
            <person name="Ettema T.J."/>
        </authorList>
    </citation>
    <scope>NUCLEOTIDE SEQUENCE</scope>
</reference>
<comment type="caution">
    <text evidence="2">The sequence shown here is derived from an EMBL/GenBank/DDBJ whole genome shotgun (WGS) entry which is preliminary data.</text>
</comment>
<feature type="transmembrane region" description="Helical" evidence="1">
    <location>
        <begin position="44"/>
        <end position="62"/>
    </location>
</feature>
<gene>
    <name evidence="2" type="ORF">LCGC14_2048540</name>
</gene>
<proteinExistence type="predicted"/>
<keyword evidence="1" id="KW-0472">Membrane</keyword>
<evidence type="ECO:0000256" key="1">
    <source>
        <dbReference type="SAM" id="Phobius"/>
    </source>
</evidence>
<sequence length="66" mass="7574">EDSKAETVARSTFEPTRRMDLFFFIKHTTLINRAKLPSWNLKKIAIITVISTIALSLAANYFDWGN</sequence>
<evidence type="ECO:0000313" key="2">
    <source>
        <dbReference type="EMBL" id="KKL76071.1"/>
    </source>
</evidence>
<accession>A0A0F9FC79</accession>
<keyword evidence="1" id="KW-0812">Transmembrane</keyword>
<organism evidence="2">
    <name type="scientific">marine sediment metagenome</name>
    <dbReference type="NCBI Taxonomy" id="412755"/>
    <lineage>
        <taxon>unclassified sequences</taxon>
        <taxon>metagenomes</taxon>
        <taxon>ecological metagenomes</taxon>
    </lineage>
</organism>
<dbReference type="EMBL" id="LAZR01024167">
    <property type="protein sequence ID" value="KKL76071.1"/>
    <property type="molecule type" value="Genomic_DNA"/>
</dbReference>
<name>A0A0F9FC79_9ZZZZ</name>
<dbReference type="AlphaFoldDB" id="A0A0F9FC79"/>